<feature type="signal peptide" evidence="12">
    <location>
        <begin position="1"/>
        <end position="23"/>
    </location>
</feature>
<evidence type="ECO:0000256" key="3">
    <source>
        <dbReference type="ARBA" id="ARBA00022448"/>
    </source>
</evidence>
<evidence type="ECO:0000256" key="12">
    <source>
        <dbReference type="SAM" id="SignalP"/>
    </source>
</evidence>
<evidence type="ECO:0000313" key="15">
    <source>
        <dbReference type="EMBL" id="MCB6184575.1"/>
    </source>
</evidence>
<name>A0ABS8D8Q6_9NEIS</name>
<keyword evidence="12" id="KW-0732">Signal</keyword>
<evidence type="ECO:0000256" key="8">
    <source>
        <dbReference type="ARBA" id="ARBA00023170"/>
    </source>
</evidence>
<feature type="chain" id="PRO_5046230135" evidence="12">
    <location>
        <begin position="24"/>
        <end position="719"/>
    </location>
</feature>
<evidence type="ECO:0000256" key="5">
    <source>
        <dbReference type="ARBA" id="ARBA00022692"/>
    </source>
</evidence>
<proteinExistence type="inferred from homology"/>
<gene>
    <name evidence="15" type="ORF">LIN78_13595</name>
</gene>
<evidence type="ECO:0000256" key="1">
    <source>
        <dbReference type="ARBA" id="ARBA00004571"/>
    </source>
</evidence>
<evidence type="ECO:0000256" key="7">
    <source>
        <dbReference type="ARBA" id="ARBA00023136"/>
    </source>
</evidence>
<evidence type="ECO:0000259" key="14">
    <source>
        <dbReference type="Pfam" id="PF07715"/>
    </source>
</evidence>
<dbReference type="InterPro" id="IPR037066">
    <property type="entry name" value="Plug_dom_sf"/>
</dbReference>
<evidence type="ECO:0000256" key="9">
    <source>
        <dbReference type="ARBA" id="ARBA00023237"/>
    </source>
</evidence>
<dbReference type="Pfam" id="PF00593">
    <property type="entry name" value="TonB_dep_Rec_b-barrel"/>
    <property type="match status" value="1"/>
</dbReference>
<accession>A0ABS8D8Q6</accession>
<keyword evidence="16" id="KW-1185">Reference proteome</keyword>
<dbReference type="RefSeq" id="WP_227181384.1">
    <property type="nucleotide sequence ID" value="NZ_JAJBZT010000007.1"/>
</dbReference>
<dbReference type="NCBIfam" id="TIGR01783">
    <property type="entry name" value="TonB-siderophor"/>
    <property type="match status" value="1"/>
</dbReference>
<dbReference type="CDD" id="cd01347">
    <property type="entry name" value="ligand_gated_channel"/>
    <property type="match status" value="1"/>
</dbReference>
<feature type="domain" description="TonB-dependent receptor-like beta-barrel" evidence="13">
    <location>
        <begin position="285"/>
        <end position="686"/>
    </location>
</feature>
<comment type="similarity">
    <text evidence="2 10 11">Belongs to the TonB-dependent receptor family.</text>
</comment>
<keyword evidence="9 10" id="KW-0998">Cell outer membrane</keyword>
<dbReference type="Pfam" id="PF07715">
    <property type="entry name" value="Plug"/>
    <property type="match status" value="1"/>
</dbReference>
<evidence type="ECO:0000313" key="16">
    <source>
        <dbReference type="Proteomes" id="UP001165395"/>
    </source>
</evidence>
<evidence type="ECO:0000256" key="6">
    <source>
        <dbReference type="ARBA" id="ARBA00023077"/>
    </source>
</evidence>
<keyword evidence="8 15" id="KW-0675">Receptor</keyword>
<dbReference type="SUPFAM" id="SSF56935">
    <property type="entry name" value="Porins"/>
    <property type="match status" value="1"/>
</dbReference>
<dbReference type="PANTHER" id="PTHR32552">
    <property type="entry name" value="FERRICHROME IRON RECEPTOR-RELATED"/>
    <property type="match status" value="1"/>
</dbReference>
<evidence type="ECO:0000259" key="13">
    <source>
        <dbReference type="Pfam" id="PF00593"/>
    </source>
</evidence>
<dbReference type="PROSITE" id="PS52016">
    <property type="entry name" value="TONB_DEPENDENT_REC_3"/>
    <property type="match status" value="1"/>
</dbReference>
<dbReference type="InterPro" id="IPR000531">
    <property type="entry name" value="Beta-barrel_TonB"/>
</dbReference>
<dbReference type="EMBL" id="JAJBZT010000007">
    <property type="protein sequence ID" value="MCB6184575.1"/>
    <property type="molecule type" value="Genomic_DNA"/>
</dbReference>
<evidence type="ECO:0000256" key="10">
    <source>
        <dbReference type="PROSITE-ProRule" id="PRU01360"/>
    </source>
</evidence>
<sequence length="719" mass="77020">MMLRMTPIALALTVASFPPLLLAEETTKDSTTDITILPVVKVTATANPSTDSPAPYAGGQVATGAKLGALGNQSIMDTPFSVTSYTEQLIKDQQAKTLADVLQSDPSVRFTTSSGHAYENYRIRGFDVSANDLAINGMYGLAPSGHTPVEYIERVEVLKGPSALFSGMAPSGGVGGVINLVPKRASDTPLTQVTVGYQSDSQLSTAVDVGRRFGEDNEWGLRVNHAYSDGDTTLNGQSKKRDFLSAAIDYRGERLKASFDAYKSKESFSGGTPAMYWFATTSIPDALDASTNLFPNAYGSLTSQAAILRAEYEVNPNVTVFGGIGQMQHDYQGFINGTHARSIQANGDFTGRMVAQLGFENNLSAEAGVRSKLNTGSVGHEIVLHASELKQETGSAVNMSTFSSNIYNPTTAAMVAMPTSVSKTGETRLSSLALMDTLSFKDDLVKLTLGLRDQRVRTKTFNTSGSVTASYDKSAITPAVGLVIKPWGPSVSLYANYVEGLSKGDTVTDTAATNYNQVFSPYKTQQKETGVKWDAGSFSHTASVFEITKPTLVTIGSSSNPTYIDGGEKRVRGIEWSTFGELSRSVRLLGGVTYSKGVQTKTAYDQYNGNEAIGVPRWQGNVGVEWDTPWLAGLTLTGRVTATSSVFLDSANTMKVKGWNQVDVGGRYTTKVAGKKTVFRLNVANLFNRKYYSGSFSDSTPIATLGQARTVTLSATMDF</sequence>
<dbReference type="Gene3D" id="2.170.130.10">
    <property type="entry name" value="TonB-dependent receptor, plug domain"/>
    <property type="match status" value="1"/>
</dbReference>
<evidence type="ECO:0000256" key="2">
    <source>
        <dbReference type="ARBA" id="ARBA00009810"/>
    </source>
</evidence>
<comment type="subcellular location">
    <subcellularLocation>
        <location evidence="1 10">Cell outer membrane</location>
        <topology evidence="1 10">Multi-pass membrane protein</topology>
    </subcellularLocation>
</comment>
<keyword evidence="4 10" id="KW-1134">Transmembrane beta strand</keyword>
<feature type="domain" description="TonB-dependent receptor plug" evidence="14">
    <location>
        <begin position="75"/>
        <end position="174"/>
    </location>
</feature>
<reference evidence="15" key="1">
    <citation type="submission" date="2021-10" db="EMBL/GenBank/DDBJ databases">
        <title>The complete genome sequence of Leeia sp. TBRC 13508.</title>
        <authorList>
            <person name="Charoenyingcharoen P."/>
            <person name="Yukphan P."/>
        </authorList>
    </citation>
    <scope>NUCLEOTIDE SEQUENCE</scope>
    <source>
        <strain evidence="15">TBRC 13508</strain>
    </source>
</reference>
<evidence type="ECO:0000256" key="11">
    <source>
        <dbReference type="RuleBase" id="RU003357"/>
    </source>
</evidence>
<comment type="caution">
    <text evidence="15">The sequence shown here is derived from an EMBL/GenBank/DDBJ whole genome shotgun (WGS) entry which is preliminary data.</text>
</comment>
<dbReference type="InterPro" id="IPR010105">
    <property type="entry name" value="TonB_sidphr_rcpt"/>
</dbReference>
<keyword evidence="5 10" id="KW-0812">Transmembrane</keyword>
<keyword evidence="6 11" id="KW-0798">TonB box</keyword>
<dbReference type="Proteomes" id="UP001165395">
    <property type="component" value="Unassembled WGS sequence"/>
</dbReference>
<dbReference type="Gene3D" id="2.40.170.20">
    <property type="entry name" value="TonB-dependent receptor, beta-barrel domain"/>
    <property type="match status" value="1"/>
</dbReference>
<dbReference type="InterPro" id="IPR039426">
    <property type="entry name" value="TonB-dep_rcpt-like"/>
</dbReference>
<organism evidence="15 16">
    <name type="scientific">Leeia speluncae</name>
    <dbReference type="NCBI Taxonomy" id="2884804"/>
    <lineage>
        <taxon>Bacteria</taxon>
        <taxon>Pseudomonadati</taxon>
        <taxon>Pseudomonadota</taxon>
        <taxon>Betaproteobacteria</taxon>
        <taxon>Neisseriales</taxon>
        <taxon>Leeiaceae</taxon>
        <taxon>Leeia</taxon>
    </lineage>
</organism>
<dbReference type="PANTHER" id="PTHR32552:SF82">
    <property type="entry name" value="FCUA PROTEIN"/>
    <property type="match status" value="1"/>
</dbReference>
<dbReference type="InterPro" id="IPR012910">
    <property type="entry name" value="Plug_dom"/>
</dbReference>
<evidence type="ECO:0000256" key="4">
    <source>
        <dbReference type="ARBA" id="ARBA00022452"/>
    </source>
</evidence>
<keyword evidence="3 10" id="KW-0813">Transport</keyword>
<keyword evidence="7 10" id="KW-0472">Membrane</keyword>
<dbReference type="InterPro" id="IPR036942">
    <property type="entry name" value="Beta-barrel_TonB_sf"/>
</dbReference>
<protein>
    <submittedName>
        <fullName evidence="15">TonB-dependent receptor</fullName>
    </submittedName>
</protein>